<dbReference type="InterPro" id="IPR009959">
    <property type="entry name" value="Cyclase_SnoaL-like"/>
</dbReference>
<evidence type="ECO:0000313" key="1">
    <source>
        <dbReference type="EMBL" id="SNZ04862.1"/>
    </source>
</evidence>
<proteinExistence type="predicted"/>
<organism evidence="1 2">
    <name type="scientific">Natronoarchaeum philippinense</name>
    <dbReference type="NCBI Taxonomy" id="558529"/>
    <lineage>
        <taxon>Archaea</taxon>
        <taxon>Methanobacteriati</taxon>
        <taxon>Methanobacteriota</taxon>
        <taxon>Stenosarchaea group</taxon>
        <taxon>Halobacteria</taxon>
        <taxon>Halobacteriales</taxon>
        <taxon>Natronoarchaeaceae</taxon>
    </lineage>
</organism>
<dbReference type="AlphaFoldDB" id="A0A285N5Y8"/>
<name>A0A285N5Y8_NATPI</name>
<dbReference type="GO" id="GO:0030638">
    <property type="term" value="P:polyketide metabolic process"/>
    <property type="evidence" value="ECO:0007669"/>
    <property type="project" value="InterPro"/>
</dbReference>
<sequence>MAQRTTDDVEQIARQYPEKIATEGDFDLHEELLAEDYVEHGPFGEDIRGQEADAKAMREFLNAFEGFEATVEDAVTQGDTVAMRVTLRGTHEGPFRGIEPTGNSIEVRNMVFTRVEDGKIAERWLQLDTLGLMEQLGAVEPLGE</sequence>
<dbReference type="RefSeq" id="WP_097007699.1">
    <property type="nucleotide sequence ID" value="NZ_OBEJ01000001.1"/>
</dbReference>
<dbReference type="Gene3D" id="3.10.450.50">
    <property type="match status" value="1"/>
</dbReference>
<dbReference type="PANTHER" id="PTHR38436">
    <property type="entry name" value="POLYKETIDE CYCLASE SNOAL-LIKE DOMAIN"/>
    <property type="match status" value="1"/>
</dbReference>
<dbReference type="InterPro" id="IPR032710">
    <property type="entry name" value="NTF2-like_dom_sf"/>
</dbReference>
<dbReference type="SUPFAM" id="SSF54427">
    <property type="entry name" value="NTF2-like"/>
    <property type="match status" value="1"/>
</dbReference>
<dbReference type="EMBL" id="OBEJ01000001">
    <property type="protein sequence ID" value="SNZ04862.1"/>
    <property type="molecule type" value="Genomic_DNA"/>
</dbReference>
<evidence type="ECO:0000313" key="2">
    <source>
        <dbReference type="Proteomes" id="UP000219453"/>
    </source>
</evidence>
<gene>
    <name evidence="1" type="ORF">SAMN06269185_0703</name>
</gene>
<evidence type="ECO:0008006" key="3">
    <source>
        <dbReference type="Google" id="ProtNLM"/>
    </source>
</evidence>
<dbReference type="Proteomes" id="UP000219453">
    <property type="component" value="Unassembled WGS sequence"/>
</dbReference>
<reference evidence="1 2" key="1">
    <citation type="submission" date="2017-09" db="EMBL/GenBank/DDBJ databases">
        <authorList>
            <person name="Ehlers B."/>
            <person name="Leendertz F.H."/>
        </authorList>
    </citation>
    <scope>NUCLEOTIDE SEQUENCE [LARGE SCALE GENOMIC DNA]</scope>
    <source>
        <strain evidence="1 2">DSM 27208</strain>
    </source>
</reference>
<dbReference type="OrthoDB" id="8685at2157"/>
<protein>
    <recommendedName>
        <fullName evidence="3">SnoaL-like polyketide cyclase</fullName>
    </recommendedName>
</protein>
<keyword evidence="2" id="KW-1185">Reference proteome</keyword>
<accession>A0A285N5Y8</accession>
<dbReference type="PANTHER" id="PTHR38436:SF1">
    <property type="entry name" value="ESTER CYCLASE"/>
    <property type="match status" value="1"/>
</dbReference>
<dbReference type="Pfam" id="PF07366">
    <property type="entry name" value="SnoaL"/>
    <property type="match status" value="1"/>
</dbReference>